<gene>
    <name evidence="5" type="ORF">A5630_17615</name>
</gene>
<evidence type="ECO:0000256" key="1">
    <source>
        <dbReference type="ARBA" id="ARBA00022448"/>
    </source>
</evidence>
<dbReference type="STRING" id="56689.GCA_001291445_03374"/>
<evidence type="ECO:0000259" key="4">
    <source>
        <dbReference type="PROSITE" id="PS50893"/>
    </source>
</evidence>
<dbReference type="SMART" id="SM00382">
    <property type="entry name" value="AAA"/>
    <property type="match status" value="1"/>
</dbReference>
<keyword evidence="3 5" id="KW-0067">ATP-binding</keyword>
<dbReference type="GO" id="GO:0016887">
    <property type="term" value="F:ATP hydrolysis activity"/>
    <property type="evidence" value="ECO:0007669"/>
    <property type="project" value="InterPro"/>
</dbReference>
<comment type="caution">
    <text evidence="5">The sequence shown here is derived from an EMBL/GenBank/DDBJ whole genome shotgun (WGS) entry which is preliminary data.</text>
</comment>
<dbReference type="CDD" id="cd03293">
    <property type="entry name" value="ABC_NrtD_SsuB_transporters"/>
    <property type="match status" value="1"/>
</dbReference>
<dbReference type="OrthoDB" id="8773773at2"/>
<reference evidence="6" key="1">
    <citation type="submission" date="2016-06" db="EMBL/GenBank/DDBJ databases">
        <authorList>
            <person name="Sutton G."/>
            <person name="Brinkac L."/>
            <person name="Sanka R."/>
            <person name="Adams M."/>
            <person name="Lau E."/>
            <person name="Garcia-Basteiro A."/>
            <person name="Lopez-Varela E."/>
            <person name="Palencia S."/>
        </authorList>
    </citation>
    <scope>NUCLEOTIDE SEQUENCE [LARGE SCALE GENOMIC DNA]</scope>
    <source>
        <strain evidence="6">1127319.6</strain>
    </source>
</reference>
<dbReference type="Pfam" id="PF00005">
    <property type="entry name" value="ABC_tran"/>
    <property type="match status" value="1"/>
</dbReference>
<dbReference type="InterPro" id="IPR003439">
    <property type="entry name" value="ABC_transporter-like_ATP-bd"/>
</dbReference>
<dbReference type="InterPro" id="IPR003593">
    <property type="entry name" value="AAA+_ATPase"/>
</dbReference>
<evidence type="ECO:0000256" key="2">
    <source>
        <dbReference type="ARBA" id="ARBA00022741"/>
    </source>
</evidence>
<dbReference type="InterPro" id="IPR017871">
    <property type="entry name" value="ABC_transporter-like_CS"/>
</dbReference>
<evidence type="ECO:0000313" key="5">
    <source>
        <dbReference type="EMBL" id="OBJ44006.1"/>
    </source>
</evidence>
<dbReference type="Gene3D" id="3.40.50.300">
    <property type="entry name" value="P-loop containing nucleotide triphosphate hydrolases"/>
    <property type="match status" value="1"/>
</dbReference>
<dbReference type="PROSITE" id="PS00211">
    <property type="entry name" value="ABC_TRANSPORTER_1"/>
    <property type="match status" value="1"/>
</dbReference>
<evidence type="ECO:0000256" key="3">
    <source>
        <dbReference type="ARBA" id="ARBA00022840"/>
    </source>
</evidence>
<dbReference type="AlphaFoldDB" id="A0A1A3H8S4"/>
<dbReference type="PROSITE" id="PS50893">
    <property type="entry name" value="ABC_TRANSPORTER_2"/>
    <property type="match status" value="1"/>
</dbReference>
<name>A0A1A3H8S4_MYCMU</name>
<accession>A0A1A3H8S4</accession>
<feature type="domain" description="ABC transporter" evidence="4">
    <location>
        <begin position="20"/>
        <end position="253"/>
    </location>
</feature>
<dbReference type="InterPro" id="IPR027417">
    <property type="entry name" value="P-loop_NTPase"/>
</dbReference>
<proteinExistence type="predicted"/>
<protein>
    <submittedName>
        <fullName evidence="5">Taurine ABC transporter ATP-binding protein</fullName>
    </submittedName>
</protein>
<keyword evidence="2" id="KW-0547">Nucleotide-binding</keyword>
<dbReference type="Proteomes" id="UP000093898">
    <property type="component" value="Unassembled WGS sequence"/>
</dbReference>
<dbReference type="RefSeq" id="WP_064979996.1">
    <property type="nucleotide sequence ID" value="NZ_LZLC01000066.1"/>
</dbReference>
<dbReference type="EMBL" id="LZLC01000066">
    <property type="protein sequence ID" value="OBJ44006.1"/>
    <property type="molecule type" value="Genomic_DNA"/>
</dbReference>
<dbReference type="PANTHER" id="PTHR42788">
    <property type="entry name" value="TAURINE IMPORT ATP-BINDING PROTEIN-RELATED"/>
    <property type="match status" value="1"/>
</dbReference>
<dbReference type="SUPFAM" id="SSF52540">
    <property type="entry name" value="P-loop containing nucleoside triphosphate hydrolases"/>
    <property type="match status" value="1"/>
</dbReference>
<keyword evidence="1" id="KW-0813">Transport</keyword>
<organism evidence="5 6">
    <name type="scientific">Mycolicibacterium mucogenicum</name>
    <name type="common">Mycobacterium mucogenicum</name>
    <dbReference type="NCBI Taxonomy" id="56689"/>
    <lineage>
        <taxon>Bacteria</taxon>
        <taxon>Bacillati</taxon>
        <taxon>Actinomycetota</taxon>
        <taxon>Actinomycetes</taxon>
        <taxon>Mycobacteriales</taxon>
        <taxon>Mycobacteriaceae</taxon>
        <taxon>Mycolicibacterium</taxon>
    </lineage>
</organism>
<sequence>MTSETTVISETTAAPEAEGIELDAITKVYPSSDGEVIALSETTLSIEPGEFVAVVGPSGCGKSTLLQTLAGFVTPTTGTARVGGHPIDGPNPDRGVVFQSPTLYPWLTVAGNVEFGLRARGVPAAERRERSAAVLKLVGLADFADKRPYELSGGMQQRAQIARVLVGDPGIVLMDEPFSALDPFTRQRLQVELLSIWERDRKTVLFVTHSVEEAVFLATRVVVMSARPGRVIADRPVRLPGDVPGAARTVDVLGTAEFAALKAELARLILEAHG</sequence>
<dbReference type="GO" id="GO:0005524">
    <property type="term" value="F:ATP binding"/>
    <property type="evidence" value="ECO:0007669"/>
    <property type="project" value="UniProtKB-KW"/>
</dbReference>
<dbReference type="InterPro" id="IPR050166">
    <property type="entry name" value="ABC_transporter_ATP-bind"/>
</dbReference>
<dbReference type="PANTHER" id="PTHR42788:SF13">
    <property type="entry name" value="ALIPHATIC SULFONATES IMPORT ATP-BINDING PROTEIN SSUB"/>
    <property type="match status" value="1"/>
</dbReference>
<evidence type="ECO:0000313" key="6">
    <source>
        <dbReference type="Proteomes" id="UP000093898"/>
    </source>
</evidence>